<feature type="region of interest" description="Disordered" evidence="1">
    <location>
        <begin position="587"/>
        <end position="655"/>
    </location>
</feature>
<dbReference type="EMBL" id="JAFCIX010000178">
    <property type="protein sequence ID" value="KAH6596866.1"/>
    <property type="molecule type" value="Genomic_DNA"/>
</dbReference>
<accession>A0ABQ8FEW4</accession>
<evidence type="ECO:0008006" key="4">
    <source>
        <dbReference type="Google" id="ProtNLM"/>
    </source>
</evidence>
<feature type="compositionally biased region" description="Polar residues" evidence="1">
    <location>
        <begin position="240"/>
        <end position="260"/>
    </location>
</feature>
<protein>
    <recommendedName>
        <fullName evidence="4">Rrn9 domain-containing protein</fullName>
    </recommendedName>
</protein>
<feature type="compositionally biased region" description="Polar residues" evidence="1">
    <location>
        <begin position="203"/>
        <end position="213"/>
    </location>
</feature>
<reference evidence="2 3" key="1">
    <citation type="submission" date="2021-02" db="EMBL/GenBank/DDBJ databases">
        <title>Variation within the Batrachochytrium salamandrivorans European outbreak.</title>
        <authorList>
            <person name="Kelly M."/>
            <person name="Pasmans F."/>
            <person name="Shea T.P."/>
            <person name="Munoz J.F."/>
            <person name="Carranza S."/>
            <person name="Cuomo C.A."/>
            <person name="Martel A."/>
        </authorList>
    </citation>
    <scope>NUCLEOTIDE SEQUENCE [LARGE SCALE GENOMIC DNA]</scope>
    <source>
        <strain evidence="2 3">AMFP18/2</strain>
    </source>
</reference>
<feature type="compositionally biased region" description="Basic and acidic residues" evidence="1">
    <location>
        <begin position="88"/>
        <end position="102"/>
    </location>
</feature>
<name>A0ABQ8FEW4_9FUNG</name>
<feature type="compositionally biased region" description="Acidic residues" evidence="1">
    <location>
        <begin position="619"/>
        <end position="629"/>
    </location>
</feature>
<evidence type="ECO:0000313" key="2">
    <source>
        <dbReference type="EMBL" id="KAH6596866.1"/>
    </source>
</evidence>
<evidence type="ECO:0000313" key="3">
    <source>
        <dbReference type="Proteomes" id="UP001648503"/>
    </source>
</evidence>
<keyword evidence="3" id="KW-1185">Reference proteome</keyword>
<feature type="compositionally biased region" description="Basic and acidic residues" evidence="1">
    <location>
        <begin position="55"/>
        <end position="69"/>
    </location>
</feature>
<organism evidence="2 3">
    <name type="scientific">Batrachochytrium salamandrivorans</name>
    <dbReference type="NCBI Taxonomy" id="1357716"/>
    <lineage>
        <taxon>Eukaryota</taxon>
        <taxon>Fungi</taxon>
        <taxon>Fungi incertae sedis</taxon>
        <taxon>Chytridiomycota</taxon>
        <taxon>Chytridiomycota incertae sedis</taxon>
        <taxon>Chytridiomycetes</taxon>
        <taxon>Rhizophydiales</taxon>
        <taxon>Rhizophydiales incertae sedis</taxon>
        <taxon>Batrachochytrium</taxon>
    </lineage>
</organism>
<evidence type="ECO:0000256" key="1">
    <source>
        <dbReference type="SAM" id="MobiDB-lite"/>
    </source>
</evidence>
<feature type="compositionally biased region" description="Polar residues" evidence="1">
    <location>
        <begin position="173"/>
        <end position="186"/>
    </location>
</feature>
<feature type="compositionally biased region" description="Polar residues" evidence="1">
    <location>
        <begin position="106"/>
        <end position="123"/>
    </location>
</feature>
<gene>
    <name evidence="2" type="ORF">BASA50_004860</name>
</gene>
<sequence length="673" mass="74406">MPRYIKKALRLTTGGLLRQYRNFQATHHLHHYVDHRFKRGTYAWDHMLEPLPQKESLHPDMVPIKHSDGDSVNDSMDSVDSDTSTSDVDIRDIKDEASHNEPKGGSANTQQSGMESDPSSDMSGASDAEGHNHLCSESSYTDTPSASRKHTRHSDDISLDGSITPRKKKPHPSDQNRLTHATSINDVNDDGFSIKYDSDGAKSESTATRAGSTRQRRLAARSAKRQQSQQSSVHSNSDSDTISNGGSRSDVNSGSGSDSTPLRAKPVLTDIMPIKATQEKTVDPQSGPPETVYETWSLPDISMTSGWASMLPNWNCSGMAAWDIQEYRSTVVAVADAQGDDLLRIAAAHYIPQHKGNKSIDSIKKSDDSGSWPREFRRASHLERKYCSWRNTIPASKAHKQSIADNADAKRSNSGIPSRPRKTTTPMLNLTESLLAQYALIAESEYKDRPKPFNTVNLDDETHSAPIDSDNYLGGTEDPWKFDSSHEASKAVEETTKAFYRILESMSYSRNQFTLNTFNVEGDSLFTAAFLAGVPENAIANARRRAEKVVFYKRPIPFHADKETAYIKRRASSALYRKKRRFAQQQANSGLSEFMDGNSNLVNNDGGLNSKARRHDSDDGHDDDSNDGDSDNRHDDDDGGESVGQAQDFVGSGDYVTALCDESDVTVDSQDDK</sequence>
<feature type="region of interest" description="Disordered" evidence="1">
    <location>
        <begin position="55"/>
        <end position="293"/>
    </location>
</feature>
<proteinExistence type="predicted"/>
<dbReference type="Proteomes" id="UP001648503">
    <property type="component" value="Unassembled WGS sequence"/>
</dbReference>
<feature type="compositionally biased region" description="Low complexity" evidence="1">
    <location>
        <begin position="70"/>
        <end position="87"/>
    </location>
</feature>
<comment type="caution">
    <text evidence="2">The sequence shown here is derived from an EMBL/GenBank/DDBJ whole genome shotgun (WGS) entry which is preliminary data.</text>
</comment>
<feature type="compositionally biased region" description="Polar residues" evidence="1">
    <location>
        <begin position="587"/>
        <end position="607"/>
    </location>
</feature>
<feature type="region of interest" description="Disordered" evidence="1">
    <location>
        <begin position="397"/>
        <end position="424"/>
    </location>
</feature>
<feature type="compositionally biased region" description="Polar residues" evidence="1">
    <location>
        <begin position="135"/>
        <end position="146"/>
    </location>
</feature>
<feature type="compositionally biased region" description="Basic residues" evidence="1">
    <location>
        <begin position="214"/>
        <end position="224"/>
    </location>
</feature>
<feature type="compositionally biased region" description="Low complexity" evidence="1">
    <location>
        <begin position="225"/>
        <end position="239"/>
    </location>
</feature>